<reference evidence="1 2" key="1">
    <citation type="submission" date="2019-09" db="EMBL/GenBank/DDBJ databases">
        <title>Ecophysiology of the spiral-shaped methanotroph Methylospira mobilis as revealed by the complete genome sequence.</title>
        <authorList>
            <person name="Oshkin I.Y."/>
            <person name="Dedysh S.N."/>
            <person name="Miroshnikov K."/>
            <person name="Danilova O.V."/>
            <person name="Hakobyan A."/>
            <person name="Liesack W."/>
        </authorList>
    </citation>
    <scope>NUCLEOTIDE SEQUENCE [LARGE SCALE GENOMIC DNA]</scope>
    <source>
        <strain evidence="1 2">Shm1</strain>
    </source>
</reference>
<dbReference type="OrthoDB" id="9255777at2"/>
<organism evidence="1 2">
    <name type="scientific">Candidatus Methylospira mobilis</name>
    <dbReference type="NCBI Taxonomy" id="1808979"/>
    <lineage>
        <taxon>Bacteria</taxon>
        <taxon>Pseudomonadati</taxon>
        <taxon>Pseudomonadota</taxon>
        <taxon>Gammaproteobacteria</taxon>
        <taxon>Methylococcales</taxon>
        <taxon>Methylococcaceae</taxon>
        <taxon>Candidatus Methylospira</taxon>
    </lineage>
</organism>
<accession>A0A5Q0BMX4</accession>
<name>A0A5Q0BMX4_9GAMM</name>
<dbReference type="SUPFAM" id="SSF47336">
    <property type="entry name" value="ACP-like"/>
    <property type="match status" value="1"/>
</dbReference>
<dbReference type="RefSeq" id="WP_153250453.1">
    <property type="nucleotide sequence ID" value="NZ_CP044205.1"/>
</dbReference>
<dbReference type="InParanoid" id="A0A5Q0BMX4"/>
<sequence length="81" mass="8807">MSTKLESEVISVVESALELKPGQLGAESKAEEIEKWDSLGQLSILVALDKLFDGKIATITDMAEADSMPRILAILRQHALI</sequence>
<evidence type="ECO:0000313" key="2">
    <source>
        <dbReference type="Proteomes" id="UP000325755"/>
    </source>
</evidence>
<dbReference type="InterPro" id="IPR036736">
    <property type="entry name" value="ACP-like_sf"/>
</dbReference>
<dbReference type="Proteomes" id="UP000325755">
    <property type="component" value="Chromosome"/>
</dbReference>
<protein>
    <recommendedName>
        <fullName evidence="3">Acyl carrier protein</fullName>
    </recommendedName>
</protein>
<dbReference type="AlphaFoldDB" id="A0A5Q0BMX4"/>
<gene>
    <name evidence="1" type="ORF">F6R98_19195</name>
</gene>
<evidence type="ECO:0008006" key="3">
    <source>
        <dbReference type="Google" id="ProtNLM"/>
    </source>
</evidence>
<dbReference type="KEGG" id="mmob:F6R98_19195"/>
<dbReference type="Gene3D" id="1.10.1200.10">
    <property type="entry name" value="ACP-like"/>
    <property type="match status" value="1"/>
</dbReference>
<evidence type="ECO:0000313" key="1">
    <source>
        <dbReference type="EMBL" id="QFY44492.1"/>
    </source>
</evidence>
<keyword evidence="2" id="KW-1185">Reference proteome</keyword>
<dbReference type="EMBL" id="CP044205">
    <property type="protein sequence ID" value="QFY44492.1"/>
    <property type="molecule type" value="Genomic_DNA"/>
</dbReference>
<proteinExistence type="predicted"/>